<reference evidence="9" key="1">
    <citation type="journal article" date="2023" name="Nat. Microbiol.">
        <title>Enrichment and characterization of a nitric oxide-reducing microbial community in a continuous bioreactor.</title>
        <authorList>
            <person name="Garrido-Amador P."/>
            <person name="Stortenbeker N."/>
            <person name="Wessels H.J.C.T."/>
            <person name="Speth D.R."/>
            <person name="Garcia-Heredia I."/>
            <person name="Kartal B."/>
        </authorList>
    </citation>
    <scope>NUCLEOTIDE SEQUENCE</scope>
    <source>
        <strain evidence="9">MAG1</strain>
    </source>
</reference>
<keyword evidence="6" id="KW-0238">DNA-binding</keyword>
<dbReference type="GO" id="GO:0032259">
    <property type="term" value="P:methylation"/>
    <property type="evidence" value="ECO:0007669"/>
    <property type="project" value="UniProtKB-KW"/>
</dbReference>
<proteinExistence type="predicted"/>
<evidence type="ECO:0000259" key="8">
    <source>
        <dbReference type="Pfam" id="PF07669"/>
    </source>
</evidence>
<name>A0AA49IXS1_9PROT</name>
<keyword evidence="2 9" id="KW-0489">Methyltransferase</keyword>
<dbReference type="GO" id="GO:0003677">
    <property type="term" value="F:DNA binding"/>
    <property type="evidence" value="ECO:0007669"/>
    <property type="project" value="UniProtKB-KW"/>
</dbReference>
<dbReference type="GO" id="GO:0009307">
    <property type="term" value="P:DNA restriction-modification system"/>
    <property type="evidence" value="ECO:0007669"/>
    <property type="project" value="UniProtKB-KW"/>
</dbReference>
<comment type="catalytic activity">
    <reaction evidence="7">
        <text>a 2'-deoxyadenosine in DNA + S-adenosyl-L-methionine = an N(6)-methyl-2'-deoxyadenosine in DNA + S-adenosyl-L-homocysteine + H(+)</text>
        <dbReference type="Rhea" id="RHEA:15197"/>
        <dbReference type="Rhea" id="RHEA-COMP:12418"/>
        <dbReference type="Rhea" id="RHEA-COMP:12419"/>
        <dbReference type="ChEBI" id="CHEBI:15378"/>
        <dbReference type="ChEBI" id="CHEBI:57856"/>
        <dbReference type="ChEBI" id="CHEBI:59789"/>
        <dbReference type="ChEBI" id="CHEBI:90615"/>
        <dbReference type="ChEBI" id="CHEBI:90616"/>
        <dbReference type="EC" id="2.1.1.72"/>
    </reaction>
</comment>
<dbReference type="PROSITE" id="PS00092">
    <property type="entry name" value="N6_MTASE"/>
    <property type="match status" value="1"/>
</dbReference>
<dbReference type="Gene3D" id="3.40.50.150">
    <property type="entry name" value="Vaccinia Virus protein VP39"/>
    <property type="match status" value="1"/>
</dbReference>
<evidence type="ECO:0000256" key="6">
    <source>
        <dbReference type="ARBA" id="ARBA00023125"/>
    </source>
</evidence>
<sequence length="396" mass="44728">MNKPRDVAGLGQIFTPPAVVERMLARVRNRGRVLEPACGDGAFSARIPPHYPEVVAIELDPAHCPIGALNMDFFTYPASEKFDTVIGNPPYVKARDIPPGTRRHLSSRLLDGHANLYLHFIEKCVRHLAPGGELVFITPRDFLKATAATRLNTWLFDQGTITDFEDLGDARVFDGVTPNCAIWRYELGNMARRLDDGRRMSLAGGQILFTRGIYSVPLNSVFSVKVGAVSGADDIFADAERGNADFVCSKTAQTGERRRMIFPDPTRPPPAFLEPFKERLLARRVAKFDERNWWQWGRRHHVSDAPRIYVNHKTRNPRPFFIDDCPNYDGSVLALFPHRPDRLKPADLRRLTSMLNDVNWHELGFVCDGRFLFSQRSLENTLLPEDFAAFEVGGLV</sequence>
<gene>
    <name evidence="9" type="ORF">OHM77_08275</name>
</gene>
<dbReference type="GO" id="GO:0009007">
    <property type="term" value="F:site-specific DNA-methyltransferase (adenine-specific) activity"/>
    <property type="evidence" value="ECO:0007669"/>
    <property type="project" value="UniProtKB-EC"/>
</dbReference>
<evidence type="ECO:0000256" key="7">
    <source>
        <dbReference type="ARBA" id="ARBA00047942"/>
    </source>
</evidence>
<dbReference type="InterPro" id="IPR050953">
    <property type="entry name" value="N4_N6_ade-DNA_methylase"/>
</dbReference>
<dbReference type="InterPro" id="IPR029063">
    <property type="entry name" value="SAM-dependent_MTases_sf"/>
</dbReference>
<evidence type="ECO:0000256" key="1">
    <source>
        <dbReference type="ARBA" id="ARBA00011900"/>
    </source>
</evidence>
<dbReference type="InterPro" id="IPR002052">
    <property type="entry name" value="DNA_methylase_N6_adenine_CS"/>
</dbReference>
<dbReference type="REBASE" id="1045922">
    <property type="entry name" value="M.NpeMAG1ORF8275P"/>
</dbReference>
<evidence type="ECO:0000313" key="9">
    <source>
        <dbReference type="EMBL" id="WIM04696.1"/>
    </source>
</evidence>
<dbReference type="EC" id="2.1.1.72" evidence="1"/>
<dbReference type="InterPro" id="IPR011639">
    <property type="entry name" value="MethylTrfase_TaqI-like_dom"/>
</dbReference>
<dbReference type="EMBL" id="CP107246">
    <property type="protein sequence ID" value="WIM04696.1"/>
    <property type="molecule type" value="Genomic_DNA"/>
</dbReference>
<dbReference type="PANTHER" id="PTHR33841:SF6">
    <property type="entry name" value="TYPE II METHYLTRANSFERASE M.HINDII"/>
    <property type="match status" value="1"/>
</dbReference>
<keyword evidence="3" id="KW-0808">Transferase</keyword>
<dbReference type="PRINTS" id="PR00507">
    <property type="entry name" value="N12N6MTFRASE"/>
</dbReference>
<dbReference type="Proteomes" id="UP001234916">
    <property type="component" value="Chromosome"/>
</dbReference>
<keyword evidence="5" id="KW-0680">Restriction system</keyword>
<evidence type="ECO:0000256" key="5">
    <source>
        <dbReference type="ARBA" id="ARBA00022747"/>
    </source>
</evidence>
<dbReference type="PANTHER" id="PTHR33841">
    <property type="entry name" value="DNA METHYLTRANSFERASE YEEA-RELATED"/>
    <property type="match status" value="1"/>
</dbReference>
<keyword evidence="4" id="KW-0949">S-adenosyl-L-methionine</keyword>
<evidence type="ECO:0000256" key="3">
    <source>
        <dbReference type="ARBA" id="ARBA00022679"/>
    </source>
</evidence>
<dbReference type="Pfam" id="PF07669">
    <property type="entry name" value="Eco57I"/>
    <property type="match status" value="1"/>
</dbReference>
<accession>A0AA49IXS1</accession>
<dbReference type="SUPFAM" id="SSF53335">
    <property type="entry name" value="S-adenosyl-L-methionine-dependent methyltransferases"/>
    <property type="match status" value="1"/>
</dbReference>
<protein>
    <recommendedName>
        <fullName evidence="1">site-specific DNA-methyltransferase (adenine-specific)</fullName>
        <ecNumber evidence="1">2.1.1.72</ecNumber>
    </recommendedName>
</protein>
<dbReference type="KEGG" id="npv:OHM77_08275"/>
<evidence type="ECO:0000256" key="4">
    <source>
        <dbReference type="ARBA" id="ARBA00022691"/>
    </source>
</evidence>
<feature type="domain" description="Type II methyltransferase M.TaqI-like" evidence="8">
    <location>
        <begin position="73"/>
        <end position="173"/>
    </location>
</feature>
<dbReference type="AlphaFoldDB" id="A0AA49IXS1"/>
<dbReference type="CDD" id="cd02440">
    <property type="entry name" value="AdoMet_MTases"/>
    <property type="match status" value="1"/>
</dbReference>
<evidence type="ECO:0000256" key="2">
    <source>
        <dbReference type="ARBA" id="ARBA00022603"/>
    </source>
</evidence>
<organism evidence="9">
    <name type="scientific">Candidatus Nitricoxidivorans perseverans</name>
    <dbReference type="NCBI Taxonomy" id="2975601"/>
    <lineage>
        <taxon>Bacteria</taxon>
        <taxon>Pseudomonadati</taxon>
        <taxon>Pseudomonadota</taxon>
        <taxon>Betaproteobacteria</taxon>
        <taxon>Nitrosomonadales</taxon>
        <taxon>Sterolibacteriaceae</taxon>
        <taxon>Candidatus Nitricoxidivorans</taxon>
    </lineage>
</organism>